<dbReference type="PATRIC" id="fig|265726.11.peg.1334"/>
<keyword evidence="3 6" id="KW-0812">Transmembrane</keyword>
<dbReference type="EMBL" id="JWYV01000014">
    <property type="protein sequence ID" value="KKC98976.1"/>
    <property type="molecule type" value="Genomic_DNA"/>
</dbReference>
<keyword evidence="6" id="KW-1003">Cell membrane</keyword>
<organism evidence="7 8">
    <name type="scientific">Photobacterium halotolerans</name>
    <dbReference type="NCBI Taxonomy" id="265726"/>
    <lineage>
        <taxon>Bacteria</taxon>
        <taxon>Pseudomonadati</taxon>
        <taxon>Pseudomonadota</taxon>
        <taxon>Gammaproteobacteria</taxon>
        <taxon>Vibrionales</taxon>
        <taxon>Vibrionaceae</taxon>
        <taxon>Photobacterium</taxon>
    </lineage>
</organism>
<feature type="transmembrane region" description="Helical" evidence="6">
    <location>
        <begin position="100"/>
        <end position="118"/>
    </location>
</feature>
<dbReference type="AlphaFoldDB" id="A0A0F5VB19"/>
<keyword evidence="8" id="KW-1185">Reference proteome</keyword>
<dbReference type="InterPro" id="IPR002781">
    <property type="entry name" value="TM_pro_TauE-like"/>
</dbReference>
<feature type="transmembrane region" description="Helical" evidence="6">
    <location>
        <begin position="7"/>
        <end position="30"/>
    </location>
</feature>
<evidence type="ECO:0000256" key="1">
    <source>
        <dbReference type="ARBA" id="ARBA00004141"/>
    </source>
</evidence>
<comment type="similarity">
    <text evidence="2 6">Belongs to the 4-toluene sulfonate uptake permease (TSUP) (TC 2.A.102) family.</text>
</comment>
<protein>
    <recommendedName>
        <fullName evidence="6">Probable membrane transporter protein</fullName>
    </recommendedName>
</protein>
<keyword evidence="4 6" id="KW-1133">Transmembrane helix</keyword>
<dbReference type="InterPro" id="IPR051598">
    <property type="entry name" value="TSUP/Inactive_protease-like"/>
</dbReference>
<evidence type="ECO:0000256" key="2">
    <source>
        <dbReference type="ARBA" id="ARBA00009142"/>
    </source>
</evidence>
<name>A0A0F5VB19_9GAMM</name>
<feature type="transmembrane region" description="Helical" evidence="6">
    <location>
        <begin position="139"/>
        <end position="170"/>
    </location>
</feature>
<evidence type="ECO:0000256" key="6">
    <source>
        <dbReference type="RuleBase" id="RU363041"/>
    </source>
</evidence>
<dbReference type="STRING" id="265726.KY46_15340"/>
<gene>
    <name evidence="7" type="ORF">KY46_15340</name>
</gene>
<comment type="subcellular location">
    <subcellularLocation>
        <location evidence="6">Cell membrane</location>
        <topology evidence="6">Multi-pass membrane protein</topology>
    </subcellularLocation>
    <subcellularLocation>
        <location evidence="1">Membrane</location>
        <topology evidence="1">Multi-pass membrane protein</topology>
    </subcellularLocation>
</comment>
<feature type="transmembrane region" description="Helical" evidence="6">
    <location>
        <begin position="204"/>
        <end position="227"/>
    </location>
</feature>
<feature type="transmembrane region" description="Helical" evidence="6">
    <location>
        <begin position="36"/>
        <end position="62"/>
    </location>
</feature>
<dbReference type="RefSeq" id="WP_046221517.1">
    <property type="nucleotide sequence ID" value="NZ_JWYV01000014.1"/>
</dbReference>
<reference evidence="7 8" key="1">
    <citation type="submission" date="2014-12" db="EMBL/GenBank/DDBJ databases">
        <title>Mercury Reductase activity and rhizosphere competence traits in the genome of root associated Photobacterium halotolerans MELD1.</title>
        <authorList>
            <person name="Mathew D.C."/>
            <person name="Huang C.-C."/>
        </authorList>
    </citation>
    <scope>NUCLEOTIDE SEQUENCE [LARGE SCALE GENOMIC DNA]</scope>
    <source>
        <strain evidence="7 8">MELD1</strain>
    </source>
</reference>
<dbReference type="Proteomes" id="UP000033633">
    <property type="component" value="Unassembled WGS sequence"/>
</dbReference>
<evidence type="ECO:0000256" key="4">
    <source>
        <dbReference type="ARBA" id="ARBA00022989"/>
    </source>
</evidence>
<evidence type="ECO:0000256" key="5">
    <source>
        <dbReference type="ARBA" id="ARBA00023136"/>
    </source>
</evidence>
<feature type="transmembrane region" description="Helical" evidence="6">
    <location>
        <begin position="74"/>
        <end position="94"/>
    </location>
</feature>
<proteinExistence type="inferred from homology"/>
<feature type="transmembrane region" description="Helical" evidence="6">
    <location>
        <begin position="176"/>
        <end position="197"/>
    </location>
</feature>
<accession>A0A0F5VB19</accession>
<dbReference type="OrthoDB" id="8559109at2"/>
<evidence type="ECO:0000256" key="3">
    <source>
        <dbReference type="ARBA" id="ARBA00022692"/>
    </source>
</evidence>
<dbReference type="PANTHER" id="PTHR43701:SF2">
    <property type="entry name" value="MEMBRANE TRANSPORTER PROTEIN YJNA-RELATED"/>
    <property type="match status" value="1"/>
</dbReference>
<evidence type="ECO:0000313" key="7">
    <source>
        <dbReference type="EMBL" id="KKC98976.1"/>
    </source>
</evidence>
<keyword evidence="5 6" id="KW-0472">Membrane</keyword>
<sequence length="253" mass="26274">MDGLNSLGLFIGSLFANTLASLSGGGAGLIQFPLLIFLGLPFSVALATHKIASVALGLGAAVKHIRSGKLNWSMTGYVIASGTLGVILGANAILFVPGRLAEAALGLLIIGLGVYSLYQPSLGQNESARRRDTKGLIAGSLGLAGIGVINGSLTAGSGLFVTLFLIRWFGYDYKQAVALTMISVGLFWNGTGALAMYAAGAEIFWPWLPILIAGSLLGGYLGAHLAIRQSNKLIKRCFEALTFLIGAKLLFGM</sequence>
<comment type="caution">
    <text evidence="7">The sequence shown here is derived from an EMBL/GenBank/DDBJ whole genome shotgun (WGS) entry which is preliminary data.</text>
</comment>
<dbReference type="PANTHER" id="PTHR43701">
    <property type="entry name" value="MEMBRANE TRANSPORTER PROTEIN MJ0441-RELATED"/>
    <property type="match status" value="1"/>
</dbReference>
<dbReference type="Pfam" id="PF01925">
    <property type="entry name" value="TauE"/>
    <property type="match status" value="1"/>
</dbReference>
<dbReference type="GO" id="GO:0005886">
    <property type="term" value="C:plasma membrane"/>
    <property type="evidence" value="ECO:0007669"/>
    <property type="project" value="UniProtKB-SubCell"/>
</dbReference>
<evidence type="ECO:0000313" key="8">
    <source>
        <dbReference type="Proteomes" id="UP000033633"/>
    </source>
</evidence>